<comment type="caution">
    <text evidence="1">The sequence shown here is derived from an EMBL/GenBank/DDBJ whole genome shotgun (WGS) entry which is preliminary data.</text>
</comment>
<name>A0A540KPP0_MALBA</name>
<dbReference type="Proteomes" id="UP000315295">
    <property type="component" value="Unassembled WGS sequence"/>
</dbReference>
<proteinExistence type="predicted"/>
<dbReference type="AlphaFoldDB" id="A0A540KPP0"/>
<accession>A0A540KPP0</accession>
<reference evidence="1 2" key="1">
    <citation type="journal article" date="2019" name="G3 (Bethesda)">
        <title>Sequencing of a Wild Apple (Malus baccata) Genome Unravels the Differences Between Cultivated and Wild Apple Species Regarding Disease Resistance and Cold Tolerance.</title>
        <authorList>
            <person name="Chen X."/>
        </authorList>
    </citation>
    <scope>NUCLEOTIDE SEQUENCE [LARGE SCALE GENOMIC DNA]</scope>
    <source>
        <strain evidence="2">cv. Shandingzi</strain>
        <tissue evidence="1">Leaves</tissue>
    </source>
</reference>
<sequence length="73" mass="8168">MESDSSMAIPLVYRPDECFGVEGVLVDEVRRLPRSLPTRSRNRPMVLLTILLAAVTEFSFGTEEGPTWLMNAV</sequence>
<evidence type="ECO:0000313" key="2">
    <source>
        <dbReference type="Proteomes" id="UP000315295"/>
    </source>
</evidence>
<dbReference type="EMBL" id="VIEB01001048">
    <property type="protein sequence ID" value="TQD76170.1"/>
    <property type="molecule type" value="Genomic_DNA"/>
</dbReference>
<gene>
    <name evidence="1" type="ORF">C1H46_038311</name>
</gene>
<protein>
    <submittedName>
        <fullName evidence="1">Uncharacterized protein</fullName>
    </submittedName>
</protein>
<keyword evidence="2" id="KW-1185">Reference proteome</keyword>
<evidence type="ECO:0000313" key="1">
    <source>
        <dbReference type="EMBL" id="TQD76170.1"/>
    </source>
</evidence>
<organism evidence="1 2">
    <name type="scientific">Malus baccata</name>
    <name type="common">Siberian crab apple</name>
    <name type="synonym">Pyrus baccata</name>
    <dbReference type="NCBI Taxonomy" id="106549"/>
    <lineage>
        <taxon>Eukaryota</taxon>
        <taxon>Viridiplantae</taxon>
        <taxon>Streptophyta</taxon>
        <taxon>Embryophyta</taxon>
        <taxon>Tracheophyta</taxon>
        <taxon>Spermatophyta</taxon>
        <taxon>Magnoliopsida</taxon>
        <taxon>eudicotyledons</taxon>
        <taxon>Gunneridae</taxon>
        <taxon>Pentapetalae</taxon>
        <taxon>rosids</taxon>
        <taxon>fabids</taxon>
        <taxon>Rosales</taxon>
        <taxon>Rosaceae</taxon>
        <taxon>Amygdaloideae</taxon>
        <taxon>Maleae</taxon>
        <taxon>Malus</taxon>
    </lineage>
</organism>